<dbReference type="Gene3D" id="3.80.10.10">
    <property type="entry name" value="Ribonuclease Inhibitor"/>
    <property type="match status" value="1"/>
</dbReference>
<evidence type="ECO:0000313" key="3">
    <source>
        <dbReference type="RefSeq" id="XP_027351362.1"/>
    </source>
</evidence>
<protein>
    <submittedName>
        <fullName evidence="3">F-box/LRR-repeat protein At3g48880-like</fullName>
    </submittedName>
</protein>
<gene>
    <name evidence="3" type="primary">LOC113862476</name>
</gene>
<dbReference type="GeneID" id="113862476"/>
<reference evidence="2" key="1">
    <citation type="journal article" date="2019" name="Toxins">
        <title>Detection of Abrin-Like and Prepropulchellin-Like Toxin Genes and Transcripts Using Whole Genome Sequencing and Full-Length Transcript Sequencing of Abrus precatorius.</title>
        <authorList>
            <person name="Hovde B.T."/>
            <person name="Daligault H.E."/>
            <person name="Hanschen E.R."/>
            <person name="Kunde Y.A."/>
            <person name="Johnson M.B."/>
            <person name="Starkenburg S.R."/>
            <person name="Johnson S.L."/>
        </authorList>
    </citation>
    <scope>NUCLEOTIDE SEQUENCE [LARGE SCALE GENOMIC DNA]</scope>
</reference>
<accession>A0A8B8L582</accession>
<dbReference type="SUPFAM" id="SSF81383">
    <property type="entry name" value="F-box domain"/>
    <property type="match status" value="1"/>
</dbReference>
<dbReference type="PANTHER" id="PTHR38926:SF10">
    <property type="entry name" value="F-BOX DOMAIN-CONTAINING PROTEIN"/>
    <property type="match status" value="1"/>
</dbReference>
<name>A0A8B8L582_ABRPR</name>
<proteinExistence type="predicted"/>
<dbReference type="Pfam" id="PF12937">
    <property type="entry name" value="F-box-like"/>
    <property type="match status" value="1"/>
</dbReference>
<dbReference type="SMART" id="SM00256">
    <property type="entry name" value="FBOX"/>
    <property type="match status" value="1"/>
</dbReference>
<keyword evidence="2" id="KW-1185">Reference proteome</keyword>
<sequence>MMGSSSESKANWNELSYDILIKIFMNLTFVDLSAVSQVCRSWREACSSSEIWNKLDMSILNCKLCNNKSKTPLAWSDEYSSATLSQMLKDALSLSNGNTSCLIFHYFIPITDEHLVSAAERTRNLKRLVLPGWGNISNTGVYQAMKLWRNLESMTITSNFNHPFVFAAIGRYCKNFYELKITCSFSIELADALIKHTPNLKVLSIRSTMVNKKALFSVLDSLEHLEVVNICHSLILEKTSASPTYVVYPIHELPNHLNESCLKKLLTCQAKTCIRCKYGRVNSQRKKEYEFLEILWREDEITSLAH</sequence>
<dbReference type="PANTHER" id="PTHR38926">
    <property type="entry name" value="F-BOX DOMAIN CONTAINING PROTEIN, EXPRESSED"/>
    <property type="match status" value="1"/>
</dbReference>
<feature type="domain" description="F-box" evidence="1">
    <location>
        <begin position="9"/>
        <end position="55"/>
    </location>
</feature>
<dbReference type="RefSeq" id="XP_027351362.1">
    <property type="nucleotide sequence ID" value="XM_027495561.1"/>
</dbReference>
<dbReference type="PROSITE" id="PS50181">
    <property type="entry name" value="FBOX"/>
    <property type="match status" value="1"/>
</dbReference>
<dbReference type="InterPro" id="IPR036047">
    <property type="entry name" value="F-box-like_dom_sf"/>
</dbReference>
<dbReference type="SUPFAM" id="SSF52047">
    <property type="entry name" value="RNI-like"/>
    <property type="match status" value="1"/>
</dbReference>
<dbReference type="InterPro" id="IPR001810">
    <property type="entry name" value="F-box_dom"/>
</dbReference>
<reference evidence="3" key="2">
    <citation type="submission" date="2025-08" db="UniProtKB">
        <authorList>
            <consortium name="RefSeq"/>
        </authorList>
    </citation>
    <scope>IDENTIFICATION</scope>
    <source>
        <tissue evidence="3">Young leaves</tissue>
    </source>
</reference>
<evidence type="ECO:0000313" key="2">
    <source>
        <dbReference type="Proteomes" id="UP000694853"/>
    </source>
</evidence>
<organism evidence="2 3">
    <name type="scientific">Abrus precatorius</name>
    <name type="common">Indian licorice</name>
    <name type="synonym">Glycine abrus</name>
    <dbReference type="NCBI Taxonomy" id="3816"/>
    <lineage>
        <taxon>Eukaryota</taxon>
        <taxon>Viridiplantae</taxon>
        <taxon>Streptophyta</taxon>
        <taxon>Embryophyta</taxon>
        <taxon>Tracheophyta</taxon>
        <taxon>Spermatophyta</taxon>
        <taxon>Magnoliopsida</taxon>
        <taxon>eudicotyledons</taxon>
        <taxon>Gunneridae</taxon>
        <taxon>Pentapetalae</taxon>
        <taxon>rosids</taxon>
        <taxon>fabids</taxon>
        <taxon>Fabales</taxon>
        <taxon>Fabaceae</taxon>
        <taxon>Papilionoideae</taxon>
        <taxon>50 kb inversion clade</taxon>
        <taxon>NPAAA clade</taxon>
        <taxon>indigoferoid/millettioid clade</taxon>
        <taxon>Abreae</taxon>
        <taxon>Abrus</taxon>
    </lineage>
</organism>
<dbReference type="Proteomes" id="UP000694853">
    <property type="component" value="Unplaced"/>
</dbReference>
<dbReference type="InterPro" id="IPR032675">
    <property type="entry name" value="LRR_dom_sf"/>
</dbReference>
<evidence type="ECO:0000259" key="1">
    <source>
        <dbReference type="PROSITE" id="PS50181"/>
    </source>
</evidence>
<dbReference type="AlphaFoldDB" id="A0A8B8L582"/>
<dbReference type="KEGG" id="aprc:113862476"/>
<dbReference type="OrthoDB" id="722566at2759"/>